<accession>A0A964E4U1</accession>
<sequence length="204" mass="22787">MSNSVYIDLPGDTYRHRDTIKFSGGKFDSTYKIWRVPAAEFDRLNALVNPIKIEPAKPAQIPNGWFVGPEDSEIEIDGEPEGWSEIQACHVNTFCWRWGEFVNGTPIDVRQIARRVQSGVIIAFKTFQIPGYSMSPKIGKFDADGKLESFGLLSGVEARVTMHGDLGPSAPDLRPAVVALTDRYERERASKLGQTSLRLNLFGR</sequence>
<reference evidence="1 2" key="1">
    <citation type="journal article" date="2021" name="Microorganisms">
        <title>Acidisoma silvae sp. nov. and Acidisomacellulosilytica sp. nov., Two Acidophilic Bacteria Isolated from Decaying Wood, Hydrolyzing Cellulose and Producing Poly-3-hydroxybutyrate.</title>
        <authorList>
            <person name="Mieszkin S."/>
            <person name="Pouder E."/>
            <person name="Uroz S."/>
            <person name="Simon-Colin C."/>
            <person name="Alain K."/>
        </authorList>
    </citation>
    <scope>NUCLEOTIDE SEQUENCE [LARGE SCALE GENOMIC DNA]</scope>
    <source>
        <strain evidence="1 2">HW T5.17</strain>
    </source>
</reference>
<name>A0A964E4U1_9PROT</name>
<comment type="caution">
    <text evidence="1">The sequence shown here is derived from an EMBL/GenBank/DDBJ whole genome shotgun (WGS) entry which is preliminary data.</text>
</comment>
<proteinExistence type="predicted"/>
<organism evidence="1 2">
    <name type="scientific">Acidisoma cellulosilyticum</name>
    <dbReference type="NCBI Taxonomy" id="2802395"/>
    <lineage>
        <taxon>Bacteria</taxon>
        <taxon>Pseudomonadati</taxon>
        <taxon>Pseudomonadota</taxon>
        <taxon>Alphaproteobacteria</taxon>
        <taxon>Acetobacterales</taxon>
        <taxon>Acidocellaceae</taxon>
        <taxon>Acidisoma</taxon>
    </lineage>
</organism>
<keyword evidence="2" id="KW-1185">Reference proteome</keyword>
<evidence type="ECO:0000313" key="2">
    <source>
        <dbReference type="Proteomes" id="UP000721844"/>
    </source>
</evidence>
<protein>
    <submittedName>
        <fullName evidence="1">Uncharacterized protein</fullName>
    </submittedName>
</protein>
<dbReference type="AlphaFoldDB" id="A0A964E4U1"/>
<gene>
    <name evidence="1" type="ORF">ACELLULO517_15900</name>
</gene>
<evidence type="ECO:0000313" key="1">
    <source>
        <dbReference type="EMBL" id="MCB8881732.1"/>
    </source>
</evidence>
<dbReference type="RefSeq" id="WP_227308397.1">
    <property type="nucleotide sequence ID" value="NZ_JAESVA010000005.1"/>
</dbReference>
<dbReference type="EMBL" id="JAESVA010000005">
    <property type="protein sequence ID" value="MCB8881732.1"/>
    <property type="molecule type" value="Genomic_DNA"/>
</dbReference>
<dbReference type="Proteomes" id="UP000721844">
    <property type="component" value="Unassembled WGS sequence"/>
</dbReference>